<gene>
    <name evidence="4" type="ORF">CSA56_11450</name>
</gene>
<dbReference type="InterPro" id="IPR008978">
    <property type="entry name" value="HSP20-like_chaperone"/>
</dbReference>
<evidence type="ECO:0000313" key="4">
    <source>
        <dbReference type="EMBL" id="PIE33534.1"/>
    </source>
</evidence>
<dbReference type="Gene3D" id="2.60.40.790">
    <property type="match status" value="1"/>
</dbReference>
<evidence type="ECO:0000256" key="1">
    <source>
        <dbReference type="PROSITE-ProRule" id="PRU00285"/>
    </source>
</evidence>
<comment type="caution">
    <text evidence="4">The sequence shown here is derived from an EMBL/GenBank/DDBJ whole genome shotgun (WGS) entry which is preliminary data.</text>
</comment>
<accession>A0A2G6KCX4</accession>
<evidence type="ECO:0000259" key="3">
    <source>
        <dbReference type="PROSITE" id="PS01031"/>
    </source>
</evidence>
<dbReference type="PANTHER" id="PTHR11527">
    <property type="entry name" value="HEAT-SHOCK PROTEIN 20 FAMILY MEMBER"/>
    <property type="match status" value="1"/>
</dbReference>
<dbReference type="SUPFAM" id="SSF49764">
    <property type="entry name" value="HSP20-like chaperones"/>
    <property type="match status" value="1"/>
</dbReference>
<dbReference type="InterPro" id="IPR002068">
    <property type="entry name" value="A-crystallin/Hsp20_dom"/>
</dbReference>
<organism evidence="4 5">
    <name type="scientific">candidate division KSB3 bacterium</name>
    <dbReference type="NCBI Taxonomy" id="2044937"/>
    <lineage>
        <taxon>Bacteria</taxon>
        <taxon>candidate division KSB3</taxon>
    </lineage>
</organism>
<reference evidence="4 5" key="1">
    <citation type="submission" date="2017-10" db="EMBL/GenBank/DDBJ databases">
        <title>Novel microbial diversity and functional potential in the marine mammal oral microbiome.</title>
        <authorList>
            <person name="Dudek N.K."/>
            <person name="Sun C.L."/>
            <person name="Burstein D."/>
            <person name="Kantor R.S."/>
            <person name="Aliaga Goltsman D.S."/>
            <person name="Bik E.M."/>
            <person name="Thomas B.C."/>
            <person name="Banfield J.F."/>
            <person name="Relman D.A."/>
        </authorList>
    </citation>
    <scope>NUCLEOTIDE SEQUENCE [LARGE SCALE GENOMIC DNA]</scope>
    <source>
        <strain evidence="4">DOLJORAL78_47_16</strain>
    </source>
</reference>
<evidence type="ECO:0000256" key="2">
    <source>
        <dbReference type="RuleBase" id="RU003616"/>
    </source>
</evidence>
<feature type="domain" description="SHSP" evidence="3">
    <location>
        <begin position="55"/>
        <end position="170"/>
    </location>
</feature>
<name>A0A2G6KCX4_9BACT</name>
<dbReference type="CDD" id="cd06464">
    <property type="entry name" value="ACD_sHsps-like"/>
    <property type="match status" value="1"/>
</dbReference>
<dbReference type="Proteomes" id="UP000230821">
    <property type="component" value="Unassembled WGS sequence"/>
</dbReference>
<sequence>MRPHPYKTLRFMFLRNRGTMPIFIQWNLAHNFSVFDDIMSQTLDQLSEPVVKQHKETRSTWVPVADMYETETSIVIRVELAGISKESLEIGFQGGYLLLQGERPFNEAMKSATIHQIERRYGPFQRKLLIPISIDSQQISASYTHGILHICLPKQQQRHTEYVNVPVDFT</sequence>
<comment type="similarity">
    <text evidence="1 2">Belongs to the small heat shock protein (HSP20) family.</text>
</comment>
<evidence type="ECO:0000313" key="5">
    <source>
        <dbReference type="Proteomes" id="UP000230821"/>
    </source>
</evidence>
<dbReference type="EMBL" id="PDSK01000097">
    <property type="protein sequence ID" value="PIE33534.1"/>
    <property type="molecule type" value="Genomic_DNA"/>
</dbReference>
<dbReference type="InterPro" id="IPR031107">
    <property type="entry name" value="Small_HSP"/>
</dbReference>
<proteinExistence type="inferred from homology"/>
<dbReference type="AlphaFoldDB" id="A0A2G6KCX4"/>
<dbReference type="PROSITE" id="PS01031">
    <property type="entry name" value="SHSP"/>
    <property type="match status" value="1"/>
</dbReference>
<dbReference type="Pfam" id="PF00011">
    <property type="entry name" value="HSP20"/>
    <property type="match status" value="1"/>
</dbReference>
<protein>
    <recommendedName>
        <fullName evidence="3">SHSP domain-containing protein</fullName>
    </recommendedName>
</protein>